<name>A0ABQ3FP61_9GAMM</name>
<evidence type="ECO:0000259" key="2">
    <source>
        <dbReference type="Pfam" id="PF00117"/>
    </source>
</evidence>
<dbReference type="InterPro" id="IPR050472">
    <property type="entry name" value="Anth_synth/Amidotransfase"/>
</dbReference>
<evidence type="ECO:0000256" key="1">
    <source>
        <dbReference type="ARBA" id="ARBA00022962"/>
    </source>
</evidence>
<sequence>MKVLMIDNYDSFTFNIVQYLGELGAVVETVRNDTLTIEEIEQRDFTHLMISPGPCSPSEAGISLALIRHFAGRVPIFGICLGFQAIGQAYGGKVVRAPMVMHGKTSMVDHDGRGAFEGLENPLEVTRYHSLILERDTLPDCFEITSTTVSDDVTPGIVMGIRHRELDMEGVLFHPESILSRQGHELLANFLKRQPLDAPQGAAVEA</sequence>
<evidence type="ECO:0000313" key="3">
    <source>
        <dbReference type="EMBL" id="GHC31737.1"/>
    </source>
</evidence>
<dbReference type="PANTHER" id="PTHR43418:SF4">
    <property type="entry name" value="MULTIFUNCTIONAL TRYPTOPHAN BIOSYNTHESIS PROTEIN"/>
    <property type="match status" value="1"/>
</dbReference>
<organism evidence="3 4">
    <name type="scientific">Kushneria pakistanensis</name>
    <dbReference type="NCBI Taxonomy" id="1508770"/>
    <lineage>
        <taxon>Bacteria</taxon>
        <taxon>Pseudomonadati</taxon>
        <taxon>Pseudomonadota</taxon>
        <taxon>Gammaproteobacteria</taxon>
        <taxon>Oceanospirillales</taxon>
        <taxon>Halomonadaceae</taxon>
        <taxon>Kushneria</taxon>
    </lineage>
</organism>
<dbReference type="PRINTS" id="PR00099">
    <property type="entry name" value="CPSGATASE"/>
</dbReference>
<dbReference type="PRINTS" id="PR00096">
    <property type="entry name" value="GATASE"/>
</dbReference>
<dbReference type="InterPro" id="IPR006221">
    <property type="entry name" value="TrpG/PapA_dom"/>
</dbReference>
<feature type="domain" description="Glutamine amidotransferase" evidence="2">
    <location>
        <begin position="4"/>
        <end position="192"/>
    </location>
</feature>
<dbReference type="PROSITE" id="PS51273">
    <property type="entry name" value="GATASE_TYPE_1"/>
    <property type="match status" value="1"/>
</dbReference>
<reference evidence="4" key="1">
    <citation type="journal article" date="2019" name="Int. J. Syst. Evol. Microbiol.">
        <title>The Global Catalogue of Microorganisms (GCM) 10K type strain sequencing project: providing services to taxonomists for standard genome sequencing and annotation.</title>
        <authorList>
            <consortium name="The Broad Institute Genomics Platform"/>
            <consortium name="The Broad Institute Genome Sequencing Center for Infectious Disease"/>
            <person name="Wu L."/>
            <person name="Ma J."/>
        </authorList>
    </citation>
    <scope>NUCLEOTIDE SEQUENCE [LARGE SCALE GENOMIC DNA]</scope>
    <source>
        <strain evidence="4">KCTC 42082</strain>
    </source>
</reference>
<dbReference type="InterPro" id="IPR017926">
    <property type="entry name" value="GATASE"/>
</dbReference>
<dbReference type="Pfam" id="PF00117">
    <property type="entry name" value="GATase"/>
    <property type="match status" value="1"/>
</dbReference>
<evidence type="ECO:0000313" key="4">
    <source>
        <dbReference type="Proteomes" id="UP000604243"/>
    </source>
</evidence>
<dbReference type="EMBL" id="BMZM01000004">
    <property type="protein sequence ID" value="GHC31737.1"/>
    <property type="molecule type" value="Genomic_DNA"/>
</dbReference>
<proteinExistence type="predicted"/>
<dbReference type="NCBIfam" id="TIGR00566">
    <property type="entry name" value="trpG_papA"/>
    <property type="match status" value="1"/>
</dbReference>
<gene>
    <name evidence="3" type="ORF">GCM10010082_27500</name>
</gene>
<keyword evidence="1 3" id="KW-0315">Glutamine amidotransferase</keyword>
<comment type="caution">
    <text evidence="3">The sequence shown here is derived from an EMBL/GenBank/DDBJ whole genome shotgun (WGS) entry which is preliminary data.</text>
</comment>
<dbReference type="PANTHER" id="PTHR43418">
    <property type="entry name" value="MULTIFUNCTIONAL TRYPTOPHAN BIOSYNTHESIS PROTEIN-RELATED"/>
    <property type="match status" value="1"/>
</dbReference>
<protein>
    <submittedName>
        <fullName evidence="3">Glutamine amidotransferase</fullName>
    </submittedName>
</protein>
<dbReference type="Gene3D" id="3.40.50.880">
    <property type="match status" value="1"/>
</dbReference>
<keyword evidence="4" id="KW-1185">Reference proteome</keyword>
<dbReference type="RefSeq" id="WP_189519257.1">
    <property type="nucleotide sequence ID" value="NZ_BMZM01000004.1"/>
</dbReference>
<dbReference type="SUPFAM" id="SSF52317">
    <property type="entry name" value="Class I glutamine amidotransferase-like"/>
    <property type="match status" value="1"/>
</dbReference>
<accession>A0ABQ3FP61</accession>
<dbReference type="CDD" id="cd01743">
    <property type="entry name" value="GATase1_Anthranilate_Synthase"/>
    <property type="match status" value="1"/>
</dbReference>
<dbReference type="Proteomes" id="UP000604243">
    <property type="component" value="Unassembled WGS sequence"/>
</dbReference>
<dbReference type="PRINTS" id="PR00097">
    <property type="entry name" value="ANTSNTHASEII"/>
</dbReference>
<dbReference type="InterPro" id="IPR029062">
    <property type="entry name" value="Class_I_gatase-like"/>
</dbReference>